<feature type="domain" description="TonB-dependent receptor-like beta-barrel" evidence="7">
    <location>
        <begin position="351"/>
        <end position="723"/>
    </location>
</feature>
<comment type="subcellular location">
    <subcellularLocation>
        <location evidence="1">Cell outer membrane</location>
        <topology evidence="1">Multi-pass membrane protein</topology>
    </subcellularLocation>
</comment>
<dbReference type="Gene3D" id="2.60.40.1120">
    <property type="entry name" value="Carboxypeptidase-like, regulatory domain"/>
    <property type="match status" value="1"/>
</dbReference>
<dbReference type="PANTHER" id="PTHR30069:SF57">
    <property type="entry name" value="TONB-DEPENDENT RECEPTOR"/>
    <property type="match status" value="1"/>
</dbReference>
<keyword evidence="5" id="KW-0472">Membrane</keyword>
<sequence length="762" mass="84999">MKHLLLYTIALLSLISYGQRKTDANIVGDVKDAKTREHIPFINVTINNTVIGTTTDATGHYYLKNLPTGTYTLRVSGVGYKSVEKEVLLESGKTIEVNFLTEETSLSLNEVVVSANRNETNRREASVVVGVVSPKIFAATNSVCIADGLNFQPGLRVENNCNNCGFTQIRINGLEGPYSQILIDSRPIFSALSGVYGLEQIPVNMIERVEVVRGGGSALYGSNAIAGTINIITKEALSNSFTAGYNYERIGGDASDNAVSMNTSMVSDDNKAGMYLYGSYRNRQPYDHNSDGFSEVTKQLNHTMGMRSYYRLSSQSKLTLEYHNIHEFRRGGNDFHLQPHQTDITEQVEHETNGGGIAYNWYSPDARQKLNIYTSLQQVLRQSYYGAGQNPDAYGNTGNLTAVTGAQYVYNFNNLLFMPSELTVGSEYQYDDLYDKMPGYGRNIKQTTRVVGFFLQNEWKNKDMNILLGGRLDKHNLLDKAVFSPRITMKYNFNPNLNWRGSYAAGFRAPQAFEEDLHVDAAGGIMKLIELSDNLRPEYSHSLSTSLDYYFKLGNTEVNLLAEGFHTRINDIFILTEIGLSPDGHIIVERQNGSGGQVSGINFEGKIAPSTRLQLQFGYTLQQSLYNEPEQWSDDINVAPERRMLRTPNNYGYFSLSANLTRKLLVNATGTYTSSMLAPHFAGYAATDRLETTPEFMDVNLKATYDFKLNGINLQLSGGVKNIFNSYQKDLDAGPLRDAGYVYGPSIPRTVFVSLKFSNWAF</sequence>
<proteinExistence type="predicted"/>
<evidence type="ECO:0000256" key="6">
    <source>
        <dbReference type="ARBA" id="ARBA00023237"/>
    </source>
</evidence>
<dbReference type="InterPro" id="IPR036942">
    <property type="entry name" value="Beta-barrel_TonB_sf"/>
</dbReference>
<protein>
    <submittedName>
        <fullName evidence="9">Vitamin B12 transporter BtuB</fullName>
    </submittedName>
</protein>
<dbReference type="InterPro" id="IPR012910">
    <property type="entry name" value="Plug_dom"/>
</dbReference>
<evidence type="ECO:0000256" key="5">
    <source>
        <dbReference type="ARBA" id="ARBA00023136"/>
    </source>
</evidence>
<dbReference type="GO" id="GO:0015344">
    <property type="term" value="F:siderophore uptake transmembrane transporter activity"/>
    <property type="evidence" value="ECO:0007669"/>
    <property type="project" value="TreeGrafter"/>
</dbReference>
<evidence type="ECO:0000256" key="1">
    <source>
        <dbReference type="ARBA" id="ARBA00004571"/>
    </source>
</evidence>
<accession>A0A644V841</accession>
<feature type="domain" description="TonB-dependent receptor plug" evidence="8">
    <location>
        <begin position="123"/>
        <end position="228"/>
    </location>
</feature>
<dbReference type="InterPro" id="IPR013784">
    <property type="entry name" value="Carb-bd-like_fold"/>
</dbReference>
<reference evidence="9" key="1">
    <citation type="submission" date="2019-08" db="EMBL/GenBank/DDBJ databases">
        <authorList>
            <person name="Kucharzyk K."/>
            <person name="Murdoch R.W."/>
            <person name="Higgins S."/>
            <person name="Loffler F."/>
        </authorList>
    </citation>
    <scope>NUCLEOTIDE SEQUENCE</scope>
</reference>
<organism evidence="9">
    <name type="scientific">bioreactor metagenome</name>
    <dbReference type="NCBI Taxonomy" id="1076179"/>
    <lineage>
        <taxon>unclassified sequences</taxon>
        <taxon>metagenomes</taxon>
        <taxon>ecological metagenomes</taxon>
    </lineage>
</organism>
<keyword evidence="6" id="KW-0998">Cell outer membrane</keyword>
<name>A0A644V841_9ZZZZ</name>
<dbReference type="GO" id="GO:0030246">
    <property type="term" value="F:carbohydrate binding"/>
    <property type="evidence" value="ECO:0007669"/>
    <property type="project" value="InterPro"/>
</dbReference>
<comment type="caution">
    <text evidence="9">The sequence shown here is derived from an EMBL/GenBank/DDBJ whole genome shotgun (WGS) entry which is preliminary data.</text>
</comment>
<dbReference type="Pfam" id="PF00593">
    <property type="entry name" value="TonB_dep_Rec_b-barrel"/>
    <property type="match status" value="1"/>
</dbReference>
<dbReference type="InterPro" id="IPR037066">
    <property type="entry name" value="Plug_dom_sf"/>
</dbReference>
<evidence type="ECO:0000256" key="4">
    <source>
        <dbReference type="ARBA" id="ARBA00023077"/>
    </source>
</evidence>
<evidence type="ECO:0000259" key="8">
    <source>
        <dbReference type="Pfam" id="PF07715"/>
    </source>
</evidence>
<evidence type="ECO:0000313" key="9">
    <source>
        <dbReference type="EMBL" id="MPL87371.1"/>
    </source>
</evidence>
<dbReference type="EMBL" id="VSSQ01000237">
    <property type="protein sequence ID" value="MPL87371.1"/>
    <property type="molecule type" value="Genomic_DNA"/>
</dbReference>
<keyword evidence="3" id="KW-0812">Transmembrane</keyword>
<evidence type="ECO:0000256" key="2">
    <source>
        <dbReference type="ARBA" id="ARBA00022448"/>
    </source>
</evidence>
<gene>
    <name evidence="9" type="primary">btuB_36</name>
    <name evidence="9" type="ORF">SDC9_33371</name>
</gene>
<dbReference type="GO" id="GO:0044718">
    <property type="term" value="P:siderophore transmembrane transport"/>
    <property type="evidence" value="ECO:0007669"/>
    <property type="project" value="TreeGrafter"/>
</dbReference>
<dbReference type="InterPro" id="IPR000531">
    <property type="entry name" value="Beta-barrel_TonB"/>
</dbReference>
<evidence type="ECO:0000259" key="7">
    <source>
        <dbReference type="Pfam" id="PF00593"/>
    </source>
</evidence>
<dbReference type="InterPro" id="IPR039426">
    <property type="entry name" value="TonB-dep_rcpt-like"/>
</dbReference>
<dbReference type="Gene3D" id="2.40.170.20">
    <property type="entry name" value="TonB-dependent receptor, beta-barrel domain"/>
    <property type="match status" value="1"/>
</dbReference>
<dbReference type="SUPFAM" id="SSF49452">
    <property type="entry name" value="Starch-binding domain-like"/>
    <property type="match status" value="1"/>
</dbReference>
<dbReference type="Gene3D" id="2.170.130.10">
    <property type="entry name" value="TonB-dependent receptor, plug domain"/>
    <property type="match status" value="1"/>
</dbReference>
<dbReference type="PROSITE" id="PS52016">
    <property type="entry name" value="TONB_DEPENDENT_REC_3"/>
    <property type="match status" value="1"/>
</dbReference>
<evidence type="ECO:0000256" key="3">
    <source>
        <dbReference type="ARBA" id="ARBA00022692"/>
    </source>
</evidence>
<dbReference type="AlphaFoldDB" id="A0A644V841"/>
<dbReference type="GO" id="GO:0009279">
    <property type="term" value="C:cell outer membrane"/>
    <property type="evidence" value="ECO:0007669"/>
    <property type="project" value="UniProtKB-SubCell"/>
</dbReference>
<dbReference type="Pfam" id="PF07715">
    <property type="entry name" value="Plug"/>
    <property type="match status" value="1"/>
</dbReference>
<dbReference type="PANTHER" id="PTHR30069">
    <property type="entry name" value="TONB-DEPENDENT OUTER MEMBRANE RECEPTOR"/>
    <property type="match status" value="1"/>
</dbReference>
<keyword evidence="4" id="KW-0798">TonB box</keyword>
<keyword evidence="2" id="KW-0813">Transport</keyword>
<dbReference type="Pfam" id="PF13715">
    <property type="entry name" value="CarbopepD_reg_2"/>
    <property type="match status" value="1"/>
</dbReference>
<dbReference type="SUPFAM" id="SSF56935">
    <property type="entry name" value="Porins"/>
    <property type="match status" value="1"/>
</dbReference>